<proteinExistence type="predicted"/>
<name>A0A426Z8X1_ENSVE</name>
<protein>
    <submittedName>
        <fullName evidence="1">Uncharacterized protein</fullName>
    </submittedName>
</protein>
<dbReference type="EMBL" id="AMZH03007787">
    <property type="protein sequence ID" value="RRT60437.1"/>
    <property type="molecule type" value="Genomic_DNA"/>
</dbReference>
<dbReference type="AlphaFoldDB" id="A0A426Z8X1"/>
<organism evidence="1 2">
    <name type="scientific">Ensete ventricosum</name>
    <name type="common">Abyssinian banana</name>
    <name type="synonym">Musa ensete</name>
    <dbReference type="NCBI Taxonomy" id="4639"/>
    <lineage>
        <taxon>Eukaryota</taxon>
        <taxon>Viridiplantae</taxon>
        <taxon>Streptophyta</taxon>
        <taxon>Embryophyta</taxon>
        <taxon>Tracheophyta</taxon>
        <taxon>Spermatophyta</taxon>
        <taxon>Magnoliopsida</taxon>
        <taxon>Liliopsida</taxon>
        <taxon>Zingiberales</taxon>
        <taxon>Musaceae</taxon>
        <taxon>Ensete</taxon>
    </lineage>
</organism>
<evidence type="ECO:0000313" key="1">
    <source>
        <dbReference type="EMBL" id="RRT60437.1"/>
    </source>
</evidence>
<reference evidence="1 2" key="1">
    <citation type="journal article" date="2014" name="Agronomy (Basel)">
        <title>A Draft Genome Sequence for Ensete ventricosum, the Drought-Tolerant Tree Against Hunger.</title>
        <authorList>
            <person name="Harrison J."/>
            <person name="Moore K.A."/>
            <person name="Paszkiewicz K."/>
            <person name="Jones T."/>
            <person name="Grant M."/>
            <person name="Ambacheew D."/>
            <person name="Muzemil S."/>
            <person name="Studholme D.J."/>
        </authorList>
    </citation>
    <scope>NUCLEOTIDE SEQUENCE [LARGE SCALE GENOMIC DNA]</scope>
</reference>
<evidence type="ECO:0000313" key="2">
    <source>
        <dbReference type="Proteomes" id="UP000287651"/>
    </source>
</evidence>
<accession>A0A426Z8X1</accession>
<gene>
    <name evidence="1" type="ORF">B296_00036729</name>
</gene>
<dbReference type="Proteomes" id="UP000287651">
    <property type="component" value="Unassembled WGS sequence"/>
</dbReference>
<comment type="caution">
    <text evidence="1">The sequence shown here is derived from an EMBL/GenBank/DDBJ whole genome shotgun (WGS) entry which is preliminary data.</text>
</comment>
<sequence>MDFTSSERSHTKDHGPLQTEVLTSVHMTTLIYKPKPATKANQTRTAKFYYTAYLSMTAETLNLIFYEVFTAFAEESRSFEMGKEPIFRRSYILVFQIEMEKMKEVKRPLRVCRWQPPLRVGRNRPRPRVAAPCGLLPLRAAASCRWSTAPLQGAFATTDRPCRGGLAVASRPLIGGLGRSRLPLAGSHDQPLLLVVLAANALNDSTRFNLITRSLKPIIRTKIWL</sequence>